<evidence type="ECO:0000256" key="5">
    <source>
        <dbReference type="ARBA" id="ARBA00023239"/>
    </source>
</evidence>
<keyword evidence="5" id="KW-0456">Lyase</keyword>
<comment type="cofactor">
    <cofactor evidence="1">
        <name>pyridoxal 5'-phosphate</name>
        <dbReference type="ChEBI" id="CHEBI:597326"/>
    </cofactor>
</comment>
<evidence type="ECO:0000256" key="3">
    <source>
        <dbReference type="ARBA" id="ARBA00022793"/>
    </source>
</evidence>
<accession>A0A251V514</accession>
<dbReference type="EMBL" id="CM007892">
    <property type="protein sequence ID" value="OTG30685.1"/>
    <property type="molecule type" value="Genomic_DNA"/>
</dbReference>
<dbReference type="PANTHER" id="PTHR43277:SF4">
    <property type="entry name" value="ARGININE DECARBOXYLASE"/>
    <property type="match status" value="1"/>
</dbReference>
<sequence>MVFSCLNLVPCFLVKISVFTNKFEKNIFLTFKLSNELRLRCKGTSRASPYQEGNNRMLRNKEDILDNKKHLNDNMQISDSQDSEIPPLVSRLKAVAAQNDAYFQFPGHNKGQAVPSSLSSVIGVQPFIHDFTTFPAVDNLFAPKGPILDAQKQAAKLFGAEETWFLVGGSTCGTQASILATCSPGDTLIIQRNSHKSAFAGMVFSGAIPKYIIPEYDFDWDIACGITPSQVEKAMKELDSEGRKASAVFITSPTYNGICSNLKEIAVLCHSQNIPLIVDEAHGAHLRFHKSLLPLSALHQGADISIQSTHKVLGSLTQSSMLHLSGKIVDRERICNCLQTLQSTSPSYLLLASLDAARARIGEHPDTIFNKPVELAMEAKALVETIPGITVFNSSKYGTDPLRLTVGVWKLGISGFEANGILEKKYGVISQLHGTRSICFIVNLGTSRDDIMRLVSGLKHLSETYASIRVNDIHTHPLSEMNTSMILSPRDAFFASKKKVRFEESVGKVCGELVCPFPAGIPLLVPGEVITEEALSYLMERKNKGALAIGVADSTLSSMVVCT</sequence>
<dbReference type="InterPro" id="IPR052357">
    <property type="entry name" value="Orn_Lys_Arg_decarboxylase-I"/>
</dbReference>
<dbReference type="AlphaFoldDB" id="A0A251V514"/>
<evidence type="ECO:0000259" key="6">
    <source>
        <dbReference type="Pfam" id="PF01276"/>
    </source>
</evidence>
<dbReference type="Proteomes" id="UP000215914">
    <property type="component" value="Chromosome 3"/>
</dbReference>
<dbReference type="SUPFAM" id="SSF55904">
    <property type="entry name" value="Ornithine decarboxylase C-terminal domain"/>
    <property type="match status" value="1"/>
</dbReference>
<dbReference type="Pfam" id="PF01276">
    <property type="entry name" value="OKR_DC_1"/>
    <property type="match status" value="1"/>
</dbReference>
<feature type="domain" description="Orn/Lys/Arg decarboxylases family 1 pyridoxal-P attachment site" evidence="6">
    <location>
        <begin position="86"/>
        <end position="392"/>
    </location>
</feature>
<name>A0A251V514_HELAN</name>
<dbReference type="Gene3D" id="3.90.100.10">
    <property type="entry name" value="Orn/Lys/Arg decarboxylase, C-terminal domain"/>
    <property type="match status" value="1"/>
</dbReference>
<evidence type="ECO:0000256" key="2">
    <source>
        <dbReference type="ARBA" id="ARBA00010671"/>
    </source>
</evidence>
<reference evidence="9" key="1">
    <citation type="journal article" date="2017" name="Nature">
        <title>The sunflower genome provides insights into oil metabolism, flowering and Asterid evolution.</title>
        <authorList>
            <person name="Badouin H."/>
            <person name="Gouzy J."/>
            <person name="Grassa C.J."/>
            <person name="Murat F."/>
            <person name="Staton S.E."/>
            <person name="Cottret L."/>
            <person name="Lelandais-Briere C."/>
            <person name="Owens G.L."/>
            <person name="Carrere S."/>
            <person name="Mayjonade B."/>
            <person name="Legrand L."/>
            <person name="Gill N."/>
            <person name="Kane N.C."/>
            <person name="Bowers J.E."/>
            <person name="Hubner S."/>
            <person name="Bellec A."/>
            <person name="Berard A."/>
            <person name="Berges H."/>
            <person name="Blanchet N."/>
            <person name="Boniface M.C."/>
            <person name="Brunel D."/>
            <person name="Catrice O."/>
            <person name="Chaidir N."/>
            <person name="Claudel C."/>
            <person name="Donnadieu C."/>
            <person name="Faraut T."/>
            <person name="Fievet G."/>
            <person name="Helmstetter N."/>
            <person name="King M."/>
            <person name="Knapp S.J."/>
            <person name="Lai Z."/>
            <person name="Le Paslier M.C."/>
            <person name="Lippi Y."/>
            <person name="Lorenzon L."/>
            <person name="Mandel J.R."/>
            <person name="Marage G."/>
            <person name="Marchand G."/>
            <person name="Marquand E."/>
            <person name="Bret-Mestries E."/>
            <person name="Morien E."/>
            <person name="Nambeesan S."/>
            <person name="Nguyen T."/>
            <person name="Pegot-Espagnet P."/>
            <person name="Pouilly N."/>
            <person name="Raftis F."/>
            <person name="Sallet E."/>
            <person name="Schiex T."/>
            <person name="Thomas J."/>
            <person name="Vandecasteele C."/>
            <person name="Vares D."/>
            <person name="Vear F."/>
            <person name="Vautrin S."/>
            <person name="Crespi M."/>
            <person name="Mangin B."/>
            <person name="Burke J.M."/>
            <person name="Salse J."/>
            <person name="Munos S."/>
            <person name="Vincourt P."/>
            <person name="Rieseberg L.H."/>
            <person name="Langlade N.B."/>
        </authorList>
    </citation>
    <scope>NUCLEOTIDE SEQUENCE [LARGE SCALE GENOMIC DNA]</scope>
    <source>
        <strain evidence="9">cv. SF193</strain>
    </source>
</reference>
<dbReference type="InterPro" id="IPR036633">
    <property type="entry name" value="Prn/Lys/Arg_de-COase_C_sf"/>
</dbReference>
<dbReference type="InterPro" id="IPR015424">
    <property type="entry name" value="PyrdxlP-dep_Trfase"/>
</dbReference>
<dbReference type="InterPro" id="IPR008286">
    <property type="entry name" value="Prn/Lys/Arg_de-COase_C"/>
</dbReference>
<dbReference type="PANTHER" id="PTHR43277">
    <property type="entry name" value="ARGININE DECARBOXYLASE"/>
    <property type="match status" value="1"/>
</dbReference>
<dbReference type="Pfam" id="PF03711">
    <property type="entry name" value="OKR_DC_1_C"/>
    <property type="match status" value="1"/>
</dbReference>
<organism evidence="8 9">
    <name type="scientific">Helianthus annuus</name>
    <name type="common">Common sunflower</name>
    <dbReference type="NCBI Taxonomy" id="4232"/>
    <lineage>
        <taxon>Eukaryota</taxon>
        <taxon>Viridiplantae</taxon>
        <taxon>Streptophyta</taxon>
        <taxon>Embryophyta</taxon>
        <taxon>Tracheophyta</taxon>
        <taxon>Spermatophyta</taxon>
        <taxon>Magnoliopsida</taxon>
        <taxon>eudicotyledons</taxon>
        <taxon>Gunneridae</taxon>
        <taxon>Pentapetalae</taxon>
        <taxon>asterids</taxon>
        <taxon>campanulids</taxon>
        <taxon>Asterales</taxon>
        <taxon>Asteraceae</taxon>
        <taxon>Asteroideae</taxon>
        <taxon>Heliantheae alliance</taxon>
        <taxon>Heliantheae</taxon>
        <taxon>Helianthus</taxon>
    </lineage>
</organism>
<comment type="similarity">
    <text evidence="2">Belongs to the Orn/Lys/Arg decarboxylase class-I family.</text>
</comment>
<keyword evidence="9" id="KW-1185">Reference proteome</keyword>
<proteinExistence type="inferred from homology"/>
<keyword evidence="4" id="KW-0663">Pyridoxal phosphate</keyword>
<evidence type="ECO:0000259" key="7">
    <source>
        <dbReference type="Pfam" id="PF03711"/>
    </source>
</evidence>
<dbReference type="InterPro" id="IPR000310">
    <property type="entry name" value="Orn/Lys/Arg_deCO2ase_major_dom"/>
</dbReference>
<dbReference type="SUPFAM" id="SSF53383">
    <property type="entry name" value="PLP-dependent transferases"/>
    <property type="match status" value="1"/>
</dbReference>
<evidence type="ECO:0000313" key="8">
    <source>
        <dbReference type="EMBL" id="OTG30685.1"/>
    </source>
</evidence>
<dbReference type="CDD" id="cd00615">
    <property type="entry name" value="Orn_deC_like"/>
    <property type="match status" value="1"/>
</dbReference>
<evidence type="ECO:0000256" key="1">
    <source>
        <dbReference type="ARBA" id="ARBA00001933"/>
    </source>
</evidence>
<dbReference type="GO" id="GO:0016831">
    <property type="term" value="F:carboxy-lyase activity"/>
    <property type="evidence" value="ECO:0007669"/>
    <property type="project" value="UniProtKB-KW"/>
</dbReference>
<dbReference type="InterPro" id="IPR015421">
    <property type="entry name" value="PyrdxlP-dep_Trfase_major"/>
</dbReference>
<evidence type="ECO:0000256" key="4">
    <source>
        <dbReference type="ARBA" id="ARBA00022898"/>
    </source>
</evidence>
<gene>
    <name evidence="8" type="primary">SPEA</name>
    <name evidence="8" type="ORF">HannXRQ_Chr03g0067221</name>
</gene>
<feature type="domain" description="Orn/Lys/Arg decarboxylase C-terminal" evidence="7">
    <location>
        <begin position="460"/>
        <end position="539"/>
    </location>
</feature>
<dbReference type="InParanoid" id="A0A251V514"/>
<protein>
    <submittedName>
        <fullName evidence="8">Putative arginine decarboxylase</fullName>
    </submittedName>
</protein>
<dbReference type="Gene3D" id="3.40.640.10">
    <property type="entry name" value="Type I PLP-dependent aspartate aminotransferase-like (Major domain)"/>
    <property type="match status" value="1"/>
</dbReference>
<evidence type="ECO:0000313" key="9">
    <source>
        <dbReference type="Proteomes" id="UP000215914"/>
    </source>
</evidence>
<keyword evidence="3" id="KW-0210">Decarboxylase</keyword>